<sequence length="405" mass="45898">MEEKTLLYLQNTVASLRSAGHHETADTLTRAQEELAEAQWCEMTESILLAVRDPVVLSSAYELHESVLKVIRIDMPPIAYVKLLHSICFSPNVTLPMALELIEDAAVCLVSNSSEQGENAVSCIRALLLLDRNRVDAHGRSTEAAAQEARAILDRVETFIHKKQMHEVDPVLTALHCEARGKDYEMRLQYTKYYHNAFEIMNNTERAEMPIVESDKLKLAYDTAVAALLSEEIYNFGKLLNDKRFTARLAESTVHAWILEWLRLCNDGQVEAFELYAIDHRDQIESNPVLAHAHASITFKVRLMALLHLVFYTPFNERTFKFDVISKRCAVQLDRVEPLLLAALAKGVIIGKIDGLTEEIHITWVEPRVLSLQEVKDLAAHVSHWKEKVIALSSFVSETVQETLK</sequence>
<dbReference type="GO" id="GO:0005634">
    <property type="term" value="C:nucleus"/>
    <property type="evidence" value="ECO:0007669"/>
    <property type="project" value="TreeGrafter"/>
</dbReference>
<dbReference type="Pfam" id="PF22037">
    <property type="entry name" value="PSD13_N"/>
    <property type="match status" value="1"/>
</dbReference>
<dbReference type="PANTHER" id="PTHR10539">
    <property type="entry name" value="26S PROTEASOME NON-ATPASE REGULATORY SUBUNIT 13"/>
    <property type="match status" value="1"/>
</dbReference>
<dbReference type="VEuPathDB" id="TriTrypDB:TvY486_1015110"/>
<dbReference type="EMBL" id="HE573026">
    <property type="protein sequence ID" value="CCC52469.1"/>
    <property type="molecule type" value="Genomic_DNA"/>
</dbReference>
<name>G0U4V4_TRYVY</name>
<protein>
    <submittedName>
        <fullName evidence="3">Proteasome regulatory non-ATP-ase subunit 9</fullName>
    </submittedName>
</protein>
<organism evidence="3">
    <name type="scientific">Trypanosoma vivax (strain Y486)</name>
    <dbReference type="NCBI Taxonomy" id="1055687"/>
    <lineage>
        <taxon>Eukaryota</taxon>
        <taxon>Discoba</taxon>
        <taxon>Euglenozoa</taxon>
        <taxon>Kinetoplastea</taxon>
        <taxon>Metakinetoplastina</taxon>
        <taxon>Trypanosomatida</taxon>
        <taxon>Trypanosomatidae</taxon>
        <taxon>Trypanosoma</taxon>
        <taxon>Duttonella</taxon>
    </lineage>
</organism>
<evidence type="ECO:0000259" key="2">
    <source>
        <dbReference type="Pfam" id="PF22037"/>
    </source>
</evidence>
<dbReference type="GO" id="GO:0005829">
    <property type="term" value="C:cytosol"/>
    <property type="evidence" value="ECO:0007669"/>
    <property type="project" value="TreeGrafter"/>
</dbReference>
<dbReference type="GO" id="GO:0008541">
    <property type="term" value="C:proteasome regulatory particle, lid subcomplex"/>
    <property type="evidence" value="ECO:0007669"/>
    <property type="project" value="TreeGrafter"/>
</dbReference>
<gene>
    <name evidence="3" type="ORF">TVY486_1015110</name>
</gene>
<dbReference type="InterPro" id="IPR054179">
    <property type="entry name" value="PSD13_N"/>
</dbReference>
<keyword evidence="1 3" id="KW-0647">Proteasome</keyword>
<dbReference type="GO" id="GO:0005198">
    <property type="term" value="F:structural molecule activity"/>
    <property type="evidence" value="ECO:0007669"/>
    <property type="project" value="TreeGrafter"/>
</dbReference>
<dbReference type="AlphaFoldDB" id="G0U4V4"/>
<dbReference type="InterPro" id="IPR035298">
    <property type="entry name" value="PSMD13"/>
</dbReference>
<evidence type="ECO:0000313" key="3">
    <source>
        <dbReference type="EMBL" id="CCC52469.1"/>
    </source>
</evidence>
<dbReference type="PANTHER" id="PTHR10539:SF0">
    <property type="entry name" value="26S PROTEASOME NON-ATPASE REGULATORY SUBUNIT 13"/>
    <property type="match status" value="1"/>
</dbReference>
<proteinExistence type="predicted"/>
<feature type="domain" description="PSD13 N-terminal" evidence="2">
    <location>
        <begin position="40"/>
        <end position="261"/>
    </location>
</feature>
<dbReference type="OMA" id="SFEDYWE"/>
<dbReference type="GO" id="GO:0006511">
    <property type="term" value="P:ubiquitin-dependent protein catabolic process"/>
    <property type="evidence" value="ECO:0007669"/>
    <property type="project" value="TreeGrafter"/>
</dbReference>
<accession>G0U4V4</accession>
<evidence type="ECO:0000256" key="1">
    <source>
        <dbReference type="ARBA" id="ARBA00022942"/>
    </source>
</evidence>
<reference evidence="3" key="1">
    <citation type="journal article" date="2012" name="Proc. Natl. Acad. Sci. U.S.A.">
        <title>Antigenic diversity is generated by distinct evolutionary mechanisms in African trypanosome species.</title>
        <authorList>
            <person name="Jackson A.P."/>
            <person name="Berry A."/>
            <person name="Aslett M."/>
            <person name="Allison H.C."/>
            <person name="Burton P."/>
            <person name="Vavrova-Anderson J."/>
            <person name="Brown R."/>
            <person name="Browne H."/>
            <person name="Corton N."/>
            <person name="Hauser H."/>
            <person name="Gamble J."/>
            <person name="Gilderthorp R."/>
            <person name="Marcello L."/>
            <person name="McQuillan J."/>
            <person name="Otto T.D."/>
            <person name="Quail M.A."/>
            <person name="Sanders M.J."/>
            <person name="van Tonder A."/>
            <person name="Ginger M.L."/>
            <person name="Field M.C."/>
            <person name="Barry J.D."/>
            <person name="Hertz-Fowler C."/>
            <person name="Berriman M."/>
        </authorList>
    </citation>
    <scope>NUCLEOTIDE SEQUENCE</scope>
    <source>
        <strain evidence="3">Y486</strain>
    </source>
</reference>